<dbReference type="Proteomes" id="UP000008022">
    <property type="component" value="Unassembled WGS sequence"/>
</dbReference>
<dbReference type="OMA" id="ELTCHDA"/>
<name>A0A0E0MZS7_ORYRU</name>
<reference evidence="2" key="1">
    <citation type="submission" date="2013-06" db="EMBL/GenBank/DDBJ databases">
        <authorList>
            <person name="Zhao Q."/>
        </authorList>
    </citation>
    <scope>NUCLEOTIDE SEQUENCE</scope>
    <source>
        <strain evidence="2">cv. W1943</strain>
    </source>
</reference>
<accession>A0A0E0MZS7</accession>
<dbReference type="Gramene" id="ORUFI01G26900.1">
    <property type="protein sequence ID" value="ORUFI01G26900.1"/>
    <property type="gene ID" value="ORUFI01G26900"/>
</dbReference>
<organism evidence="1 2">
    <name type="scientific">Oryza rufipogon</name>
    <name type="common">Brownbeard rice</name>
    <name type="synonym">Asian wild rice</name>
    <dbReference type="NCBI Taxonomy" id="4529"/>
    <lineage>
        <taxon>Eukaryota</taxon>
        <taxon>Viridiplantae</taxon>
        <taxon>Streptophyta</taxon>
        <taxon>Embryophyta</taxon>
        <taxon>Tracheophyta</taxon>
        <taxon>Spermatophyta</taxon>
        <taxon>Magnoliopsida</taxon>
        <taxon>Liliopsida</taxon>
        <taxon>Poales</taxon>
        <taxon>Poaceae</taxon>
        <taxon>BOP clade</taxon>
        <taxon>Oryzoideae</taxon>
        <taxon>Oryzeae</taxon>
        <taxon>Oryzinae</taxon>
        <taxon>Oryza</taxon>
    </lineage>
</organism>
<evidence type="ECO:0000313" key="1">
    <source>
        <dbReference type="EnsemblPlants" id="ORUFI01G26900.1"/>
    </source>
</evidence>
<protein>
    <submittedName>
        <fullName evidence="1">Uncharacterized protein</fullName>
    </submittedName>
</protein>
<dbReference type="AlphaFoldDB" id="A0A0E0MZS7"/>
<dbReference type="HOGENOM" id="CLU_2018699_0_0_1"/>
<keyword evidence="2" id="KW-1185">Reference proteome</keyword>
<dbReference type="EnsemblPlants" id="ORUFI01G26900.1">
    <property type="protein sequence ID" value="ORUFI01G26900.1"/>
    <property type="gene ID" value="ORUFI01G26900"/>
</dbReference>
<sequence length="136" mass="15656">MARHGTMWWWRTTMTQQMATVKIASLPLMLPLLLRHLKYDQNTKPDPNLTCIAVAPPTAWRWRHMKCRMVHGANRRRDAIYAIQIPVTPNGNVELTCHDAGLHHGHKILGSLESFKDVFFSLSLTRCHVNQLSMMS</sequence>
<proteinExistence type="predicted"/>
<evidence type="ECO:0000313" key="2">
    <source>
        <dbReference type="Proteomes" id="UP000008022"/>
    </source>
</evidence>
<reference evidence="1" key="2">
    <citation type="submission" date="2015-06" db="UniProtKB">
        <authorList>
            <consortium name="EnsemblPlants"/>
        </authorList>
    </citation>
    <scope>IDENTIFICATION</scope>
</reference>